<sequence>MATHQQPHRNRCLDRTCSSDFRGLDKKLGMPPSNSESVGKSAMLKDVAPSVTVGARCYIPDDDAAWLPVYVEEVNEAKGLVTVRIQRPRKDQQNEDAADHDDADRTGDSRVVAMDVGFPLQNAQLSRYDEGLDNMIDLNHLHEAAILRNLKKRFRARMPYTYTGDICLAVNPYQWLDELYTPGLHKKYLQARKRQDLPPHVYAVSVAAFRHMCDNGSNQSILVSGESGAGKTETTKILMDNLATIAPAPTAASEQEHSITTRIIQVNPLLESFGNAKTTRNDNSSRFGKFTQLQFDKNHALCGAQCETYLLEKTRVISHERGERNYHIFYQLLHGTTDEERDALGLGDEAPRFAYLEEKEPQQENRPGRKPKLSQPPPPKPAAVIEAENAKDRALFAKTRQALSLLGLGSEQQNDLFQVLSGILHLGEAQFVAKPDNDEACDLENDSVVYSSTLLGLNPETMAKALTHRTMKAAGEVYLVPLTVEQAKAGRDALAKAIYASIFDWLVAGINASLGAAARLTAKTIGVLDIFGFESFEHNSFEQLCINYANEKLQQKFTQDVFEAVQEEYEREQITWAHIAYADNSETLALIEGRMGVLALLNEEIVRPRGNEEGFVSKLSGAYLKQKKLIEFPRISKTQFAIHHYAGTVKYEAMGFLEKHKDALLSDLSDLMCGSHEPFPQMLFKVKAEIEAAATAELKRSSSGRKAGGAGADKTVGMQFKQSLNSLMTNINETNVNYVRCIKPNSVKSSTVLEGKMVANQLRCAGVIEAICIARVGYPNRLLHAEFAEQFDIFLKEKEQNQLKEKPEKYGAPFCRHLVKQFKLEMPEEYQMGVTKIYLQKGVLEKLEHAKAQKLFAYVALIQAQWRGMRARCRYYEMRDALIDIQRRAKVFVARCRFIRARLAITTIQRVYRGYVGRCEFHAVLCEHCALEIQRVWRGHQGRKNYFAALCELRAKQIQRMWRGHKGRMIFYAVLCQTRAVRLQCFARQYLARQELYRRRAAYIAKLEREERERVERELEAARQRKLAEERERQRKLQEELARLEEERRLEEQRRLELLRQESALVIQTHVRGYFARCVFAEMVQEAEEQERRRREEEEERERIRLQREHDEREAQRLAAEEAAREKKRLAEERKRKAIAMRLRREKAVTNIQRLVRGHLARKQVAQMKEEIRWKEEEIRRKEEEIRQKEEEARREEEAAATRLQSIQRGRLARQQFSTFRIEKAERDDEIARARKEQDEEIARARKEREEEITRARMEQDEEIARVHEENMRLKKQLAELQKTNSELEAVVAEYRCDRDVVKASNNLKEVELTQKLNVQRKELETARGEYSTLCDFLEKTGSSRRATEPEDLNSSDNSSDTSSNYGEEDNEHWKEDRLTVNSLAASYYGDDRPSTDIAKLLGSSQTRTSRLANAMQQRRQKASQAVQQRKQQATAAMQHRKEVAAQRKEQKEQTTQSMQNGATTVTKAKKWAAFARNKNAKKGKPEATTPIDLIE</sequence>
<reference evidence="7" key="1">
    <citation type="submission" date="2021-01" db="EMBL/GenBank/DDBJ databases">
        <title>Phytophthora aleatoria, a newly-described species from Pinus radiata is distinct from Phytophthora cactorum isolates based on comparative genomics.</title>
        <authorList>
            <person name="Mcdougal R."/>
            <person name="Panda P."/>
            <person name="Williams N."/>
            <person name="Studholme D.J."/>
        </authorList>
    </citation>
    <scope>NUCLEOTIDE SEQUENCE</scope>
    <source>
        <strain evidence="7">NZFS 4037</strain>
    </source>
</reference>
<evidence type="ECO:0000256" key="1">
    <source>
        <dbReference type="ARBA" id="ARBA00022741"/>
    </source>
</evidence>
<dbReference type="PANTHER" id="PTHR13140">
    <property type="entry name" value="MYOSIN"/>
    <property type="match status" value="1"/>
</dbReference>
<keyword evidence="1 3" id="KW-0547">Nucleotide-binding</keyword>
<feature type="compositionally biased region" description="Basic and acidic residues" evidence="5">
    <location>
        <begin position="1440"/>
        <end position="1453"/>
    </location>
</feature>
<feature type="coiled-coil region" evidence="4">
    <location>
        <begin position="993"/>
        <end position="1140"/>
    </location>
</feature>
<feature type="compositionally biased region" description="Low complexity" evidence="5">
    <location>
        <begin position="1463"/>
        <end position="1476"/>
    </location>
</feature>
<evidence type="ECO:0000256" key="3">
    <source>
        <dbReference type="PROSITE-ProRule" id="PRU00782"/>
    </source>
</evidence>
<dbReference type="SMART" id="SM00015">
    <property type="entry name" value="IQ"/>
    <property type="match status" value="8"/>
</dbReference>
<evidence type="ECO:0000256" key="4">
    <source>
        <dbReference type="SAM" id="Coils"/>
    </source>
</evidence>
<comment type="similarity">
    <text evidence="3">Belongs to the TRAFAC class myosin-kinesin ATPase superfamily. Myosin family.</text>
</comment>
<feature type="compositionally biased region" description="Basic and acidic residues" evidence="5">
    <location>
        <begin position="358"/>
        <end position="367"/>
    </location>
</feature>
<evidence type="ECO:0000259" key="6">
    <source>
        <dbReference type="PROSITE" id="PS51456"/>
    </source>
</evidence>
<dbReference type="EMBL" id="JAENGY010000034">
    <property type="protein sequence ID" value="KAG6976318.1"/>
    <property type="molecule type" value="Genomic_DNA"/>
</dbReference>
<evidence type="ECO:0000256" key="2">
    <source>
        <dbReference type="ARBA" id="ARBA00022840"/>
    </source>
</evidence>
<keyword evidence="4" id="KW-0175">Coiled coil</keyword>
<protein>
    <recommendedName>
        <fullName evidence="6">Myosin motor domain-containing protein</fullName>
    </recommendedName>
</protein>
<keyword evidence="3" id="KW-0009">Actin-binding</keyword>
<feature type="region of interest" description="Disordered" evidence="5">
    <location>
        <begin position="1428"/>
        <end position="1496"/>
    </location>
</feature>
<dbReference type="GO" id="GO:0007015">
    <property type="term" value="P:actin filament organization"/>
    <property type="evidence" value="ECO:0007669"/>
    <property type="project" value="TreeGrafter"/>
</dbReference>
<dbReference type="InterPro" id="IPR000048">
    <property type="entry name" value="IQ_motif_EF-hand-BS"/>
</dbReference>
<dbReference type="PROSITE" id="PS50096">
    <property type="entry name" value="IQ"/>
    <property type="match status" value="7"/>
</dbReference>
<comment type="caution">
    <text evidence="7">The sequence shown here is derived from an EMBL/GenBank/DDBJ whole genome shotgun (WGS) entry which is preliminary data.</text>
</comment>
<dbReference type="PROSITE" id="PS51456">
    <property type="entry name" value="MYOSIN_MOTOR"/>
    <property type="match status" value="1"/>
</dbReference>
<feature type="region of interest" description="Disordered" evidence="5">
    <location>
        <begin position="86"/>
        <end position="106"/>
    </location>
</feature>
<keyword evidence="8" id="KW-1185">Reference proteome</keyword>
<dbReference type="GO" id="GO:0016020">
    <property type="term" value="C:membrane"/>
    <property type="evidence" value="ECO:0007669"/>
    <property type="project" value="TreeGrafter"/>
</dbReference>
<dbReference type="GO" id="GO:0000146">
    <property type="term" value="F:microfilament motor activity"/>
    <property type="evidence" value="ECO:0007669"/>
    <property type="project" value="TreeGrafter"/>
</dbReference>
<dbReference type="Pfam" id="PF00063">
    <property type="entry name" value="Myosin_head"/>
    <property type="match status" value="1"/>
</dbReference>
<feature type="binding site" evidence="3">
    <location>
        <begin position="225"/>
        <end position="232"/>
    </location>
    <ligand>
        <name>ATP</name>
        <dbReference type="ChEBI" id="CHEBI:30616"/>
    </ligand>
</feature>
<gene>
    <name evidence="7" type="ORF">JG688_00001468</name>
</gene>
<dbReference type="GO" id="GO:0051015">
    <property type="term" value="F:actin filament binding"/>
    <property type="evidence" value="ECO:0007669"/>
    <property type="project" value="TreeGrafter"/>
</dbReference>
<evidence type="ECO:0000256" key="5">
    <source>
        <dbReference type="SAM" id="MobiDB-lite"/>
    </source>
</evidence>
<feature type="region of interest" description="Actin-binding" evidence="3">
    <location>
        <begin position="724"/>
        <end position="746"/>
    </location>
</feature>
<dbReference type="SMART" id="SM00242">
    <property type="entry name" value="MYSc"/>
    <property type="match status" value="1"/>
</dbReference>
<evidence type="ECO:0000313" key="8">
    <source>
        <dbReference type="Proteomes" id="UP000709295"/>
    </source>
</evidence>
<feature type="coiled-coil region" evidence="4">
    <location>
        <begin position="1165"/>
        <end position="1200"/>
    </location>
</feature>
<keyword evidence="3" id="KW-0505">Motor protein</keyword>
<dbReference type="GO" id="GO:0005737">
    <property type="term" value="C:cytoplasm"/>
    <property type="evidence" value="ECO:0007669"/>
    <property type="project" value="TreeGrafter"/>
</dbReference>
<dbReference type="GO" id="GO:0016459">
    <property type="term" value="C:myosin complex"/>
    <property type="evidence" value="ECO:0007669"/>
    <property type="project" value="UniProtKB-KW"/>
</dbReference>
<feature type="region of interest" description="Disordered" evidence="5">
    <location>
        <begin position="358"/>
        <end position="382"/>
    </location>
</feature>
<feature type="region of interest" description="Disordered" evidence="5">
    <location>
        <begin position="1342"/>
        <end position="1377"/>
    </location>
</feature>
<feature type="compositionally biased region" description="Low complexity" evidence="5">
    <location>
        <begin position="1353"/>
        <end position="1365"/>
    </location>
</feature>
<organism evidence="7 8">
    <name type="scientific">Phytophthora aleatoria</name>
    <dbReference type="NCBI Taxonomy" id="2496075"/>
    <lineage>
        <taxon>Eukaryota</taxon>
        <taxon>Sar</taxon>
        <taxon>Stramenopiles</taxon>
        <taxon>Oomycota</taxon>
        <taxon>Peronosporomycetes</taxon>
        <taxon>Peronosporales</taxon>
        <taxon>Peronosporaceae</taxon>
        <taxon>Phytophthora</taxon>
    </lineage>
</organism>
<feature type="coiled-coil region" evidence="4">
    <location>
        <begin position="1231"/>
        <end position="1330"/>
    </location>
</feature>
<dbReference type="Pfam" id="PF00612">
    <property type="entry name" value="IQ"/>
    <property type="match status" value="6"/>
</dbReference>
<name>A0A8J5IYW0_9STRA</name>
<dbReference type="GO" id="GO:0005524">
    <property type="term" value="F:ATP binding"/>
    <property type="evidence" value="ECO:0007669"/>
    <property type="project" value="UniProtKB-UniRule"/>
</dbReference>
<accession>A0A8J5IYW0</accession>
<dbReference type="Proteomes" id="UP000709295">
    <property type="component" value="Unassembled WGS sequence"/>
</dbReference>
<proteinExistence type="inferred from homology"/>
<dbReference type="PANTHER" id="PTHR13140:SF706">
    <property type="entry name" value="DILUTE CLASS UNCONVENTIONAL MYOSIN, ISOFORM C"/>
    <property type="match status" value="1"/>
</dbReference>
<feature type="domain" description="Myosin motor" evidence="6">
    <location>
        <begin position="130"/>
        <end position="852"/>
    </location>
</feature>
<dbReference type="InterPro" id="IPR001609">
    <property type="entry name" value="Myosin_head_motor_dom-like"/>
</dbReference>
<keyword evidence="2 3" id="KW-0067">ATP-binding</keyword>
<evidence type="ECO:0000313" key="7">
    <source>
        <dbReference type="EMBL" id="KAG6976318.1"/>
    </source>
</evidence>
<keyword evidence="3" id="KW-0518">Myosin</keyword>
<dbReference type="CDD" id="cd14903">
    <property type="entry name" value="MYSc_Myo42"/>
    <property type="match status" value="1"/>
</dbReference>